<keyword evidence="3" id="KW-1003">Cell membrane</keyword>
<dbReference type="InterPro" id="IPR050809">
    <property type="entry name" value="UgpAE/MalFG_permease"/>
</dbReference>
<dbReference type="Proteomes" id="UP001596540">
    <property type="component" value="Unassembled WGS sequence"/>
</dbReference>
<dbReference type="EMBL" id="JBHTBH010000009">
    <property type="protein sequence ID" value="MFC7329923.1"/>
    <property type="molecule type" value="Genomic_DNA"/>
</dbReference>
<keyword evidence="6 7" id="KW-0472">Membrane</keyword>
<dbReference type="PROSITE" id="PS50928">
    <property type="entry name" value="ABC_TM1"/>
    <property type="match status" value="1"/>
</dbReference>
<gene>
    <name evidence="10" type="ORF">ACFQRF_19500</name>
</gene>
<comment type="caution">
    <text evidence="10">The sequence shown here is derived from an EMBL/GenBank/DDBJ whole genome shotgun (WGS) entry which is preliminary data.</text>
</comment>
<name>A0ABW2KKK5_9ACTN</name>
<evidence type="ECO:0000256" key="2">
    <source>
        <dbReference type="ARBA" id="ARBA00022448"/>
    </source>
</evidence>
<dbReference type="PANTHER" id="PTHR43227:SF8">
    <property type="entry name" value="DIACETYLCHITOBIOSE UPTAKE SYSTEM PERMEASE PROTEIN DASB"/>
    <property type="match status" value="1"/>
</dbReference>
<dbReference type="PANTHER" id="PTHR43227">
    <property type="entry name" value="BLL4140 PROTEIN"/>
    <property type="match status" value="1"/>
</dbReference>
<evidence type="ECO:0000256" key="8">
    <source>
        <dbReference type="SAM" id="MobiDB-lite"/>
    </source>
</evidence>
<dbReference type="InterPro" id="IPR000515">
    <property type="entry name" value="MetI-like"/>
</dbReference>
<feature type="transmembrane region" description="Helical" evidence="7">
    <location>
        <begin position="235"/>
        <end position="257"/>
    </location>
</feature>
<dbReference type="RefSeq" id="WP_379872567.1">
    <property type="nucleotide sequence ID" value="NZ_JBHTBH010000009.1"/>
</dbReference>
<feature type="domain" description="ABC transmembrane type-1" evidence="9">
    <location>
        <begin position="102"/>
        <end position="321"/>
    </location>
</feature>
<accession>A0ABW2KKK5</accession>
<feature type="transmembrane region" description="Helical" evidence="7">
    <location>
        <begin position="106"/>
        <end position="127"/>
    </location>
</feature>
<evidence type="ECO:0000256" key="1">
    <source>
        <dbReference type="ARBA" id="ARBA00004651"/>
    </source>
</evidence>
<feature type="transmembrane region" description="Helical" evidence="7">
    <location>
        <begin position="189"/>
        <end position="214"/>
    </location>
</feature>
<evidence type="ECO:0000313" key="10">
    <source>
        <dbReference type="EMBL" id="MFC7329923.1"/>
    </source>
</evidence>
<protein>
    <submittedName>
        <fullName evidence="10">Carbohydrate ABC transporter permease</fullName>
    </submittedName>
</protein>
<dbReference type="InterPro" id="IPR035906">
    <property type="entry name" value="MetI-like_sf"/>
</dbReference>
<keyword evidence="2 7" id="KW-0813">Transport</keyword>
<dbReference type="Gene3D" id="1.10.3720.10">
    <property type="entry name" value="MetI-like"/>
    <property type="match status" value="1"/>
</dbReference>
<feature type="transmembrane region" description="Helical" evidence="7">
    <location>
        <begin position="139"/>
        <end position="159"/>
    </location>
</feature>
<sequence length="333" mass="36387">MVRADRLRPVEPGTGGVAAPARARRHRTRRTGTGYRPPWWVLALFVLPALALYTVFIVYPLFSALQYSLFDWQGTRRGGPAGLTNFQHLFSGVYGERLWRAFGHNLVFFAGTLLVQTTLGLAFAVLLRRSRAGRRFLQTAYVLPHLVSPIVVGYLWSLMLSPQFGAVNAALRAVGLDALALPWLGDPALALPTLVLVNVWQWVGFPMLLFTAALAGLPPEYEEAARVDGASAWRAFWHVTLPLLVPAIGIVSVLTFVGSMNVLDLVYAMRGSQGAPGGATDVLGLLFYRTAFSNPDPGAIGQASALAVVMFVFIFGISIAATRVLRRWEARLR</sequence>
<evidence type="ECO:0000256" key="3">
    <source>
        <dbReference type="ARBA" id="ARBA00022475"/>
    </source>
</evidence>
<dbReference type="CDD" id="cd06261">
    <property type="entry name" value="TM_PBP2"/>
    <property type="match status" value="1"/>
</dbReference>
<feature type="region of interest" description="Disordered" evidence="8">
    <location>
        <begin position="1"/>
        <end position="27"/>
    </location>
</feature>
<comment type="subcellular location">
    <subcellularLocation>
        <location evidence="1 7">Cell membrane</location>
        <topology evidence="1 7">Multi-pass membrane protein</topology>
    </subcellularLocation>
</comment>
<evidence type="ECO:0000256" key="5">
    <source>
        <dbReference type="ARBA" id="ARBA00022989"/>
    </source>
</evidence>
<evidence type="ECO:0000313" key="11">
    <source>
        <dbReference type="Proteomes" id="UP001596540"/>
    </source>
</evidence>
<keyword evidence="4 7" id="KW-0812">Transmembrane</keyword>
<feature type="transmembrane region" description="Helical" evidence="7">
    <location>
        <begin position="303"/>
        <end position="325"/>
    </location>
</feature>
<evidence type="ECO:0000259" key="9">
    <source>
        <dbReference type="PROSITE" id="PS50928"/>
    </source>
</evidence>
<evidence type="ECO:0000256" key="4">
    <source>
        <dbReference type="ARBA" id="ARBA00022692"/>
    </source>
</evidence>
<dbReference type="SUPFAM" id="SSF161098">
    <property type="entry name" value="MetI-like"/>
    <property type="match status" value="1"/>
</dbReference>
<reference evidence="11" key="1">
    <citation type="journal article" date="2019" name="Int. J. Syst. Evol. Microbiol.">
        <title>The Global Catalogue of Microorganisms (GCM) 10K type strain sequencing project: providing services to taxonomists for standard genome sequencing and annotation.</title>
        <authorList>
            <consortium name="The Broad Institute Genomics Platform"/>
            <consortium name="The Broad Institute Genome Sequencing Center for Infectious Disease"/>
            <person name="Wu L."/>
            <person name="Ma J."/>
        </authorList>
    </citation>
    <scope>NUCLEOTIDE SEQUENCE [LARGE SCALE GENOMIC DNA]</scope>
    <source>
        <strain evidence="11">CGMCC 4.7382</strain>
    </source>
</reference>
<proteinExistence type="inferred from homology"/>
<keyword evidence="5 7" id="KW-1133">Transmembrane helix</keyword>
<comment type="similarity">
    <text evidence="7">Belongs to the binding-protein-dependent transport system permease family.</text>
</comment>
<evidence type="ECO:0000256" key="6">
    <source>
        <dbReference type="ARBA" id="ARBA00023136"/>
    </source>
</evidence>
<keyword evidence="11" id="KW-1185">Reference proteome</keyword>
<dbReference type="Pfam" id="PF00528">
    <property type="entry name" value="BPD_transp_1"/>
    <property type="match status" value="1"/>
</dbReference>
<evidence type="ECO:0000256" key="7">
    <source>
        <dbReference type="RuleBase" id="RU363032"/>
    </source>
</evidence>
<feature type="transmembrane region" description="Helical" evidence="7">
    <location>
        <begin position="39"/>
        <end position="62"/>
    </location>
</feature>
<organism evidence="10 11">
    <name type="scientific">Marinactinospora rubrisoli</name>
    <dbReference type="NCBI Taxonomy" id="2715399"/>
    <lineage>
        <taxon>Bacteria</taxon>
        <taxon>Bacillati</taxon>
        <taxon>Actinomycetota</taxon>
        <taxon>Actinomycetes</taxon>
        <taxon>Streptosporangiales</taxon>
        <taxon>Nocardiopsidaceae</taxon>
        <taxon>Marinactinospora</taxon>
    </lineage>
</organism>